<dbReference type="EMBL" id="FQ312005">
    <property type="protein sequence ID" value="CBW26460.1"/>
    <property type="molecule type" value="Genomic_DNA"/>
</dbReference>
<feature type="chain" id="PRO_5003154350" evidence="1">
    <location>
        <begin position="28"/>
        <end position="324"/>
    </location>
</feature>
<feature type="signal peptide" evidence="1">
    <location>
        <begin position="1"/>
        <end position="27"/>
    </location>
</feature>
<dbReference type="OrthoDB" id="5290202at2"/>
<dbReference type="STRING" id="862908.BMS_1615"/>
<dbReference type="AlphaFoldDB" id="E1X0X1"/>
<gene>
    <name evidence="2" type="ordered locus">BMS_1615</name>
</gene>
<evidence type="ECO:0000313" key="3">
    <source>
        <dbReference type="Proteomes" id="UP000008963"/>
    </source>
</evidence>
<evidence type="ECO:0000256" key="1">
    <source>
        <dbReference type="SAM" id="SignalP"/>
    </source>
</evidence>
<dbReference type="RefSeq" id="WP_014244242.1">
    <property type="nucleotide sequence ID" value="NC_016620.1"/>
</dbReference>
<name>E1X0X1_HALMS</name>
<dbReference type="Proteomes" id="UP000008963">
    <property type="component" value="Chromosome"/>
</dbReference>
<organism evidence="2 3">
    <name type="scientific">Halobacteriovorax marinus (strain ATCC BAA-682 / DSM 15412 / SJ)</name>
    <name type="common">Bacteriovorax marinus</name>
    <dbReference type="NCBI Taxonomy" id="862908"/>
    <lineage>
        <taxon>Bacteria</taxon>
        <taxon>Pseudomonadati</taxon>
        <taxon>Bdellovibrionota</taxon>
        <taxon>Bacteriovoracia</taxon>
        <taxon>Bacteriovoracales</taxon>
        <taxon>Halobacteriovoraceae</taxon>
        <taxon>Halobacteriovorax</taxon>
    </lineage>
</organism>
<dbReference type="HOGENOM" id="CLU_879319_0_0_7"/>
<accession>E1X0X1</accession>
<keyword evidence="3" id="KW-1185">Reference proteome</keyword>
<evidence type="ECO:0000313" key="2">
    <source>
        <dbReference type="EMBL" id="CBW26460.1"/>
    </source>
</evidence>
<dbReference type="KEGG" id="bmx:BMS_1615"/>
<proteinExistence type="predicted"/>
<keyword evidence="1" id="KW-0732">Signal</keyword>
<protein>
    <submittedName>
        <fullName evidence="2">Exported protein</fullName>
    </submittedName>
</protein>
<dbReference type="PATRIC" id="fig|862908.3.peg.1538"/>
<sequence length="324" mass="35561">MKKWNRSLPKILGVVALSCSLQFSASASSIKLIDILANESGLGQYLSKFGIRGSSATQVKSYVNNSIASLYKFGSAKPSAATLRRHVANLPTTSSKDKRYKDALLKLLAKPESELTEADIVNSINSLIYLANRHGKNSAAVLACTACVSESLSAKGFKFTLETMNNSKSKEVLTKILPSNPRSLTNYINTKLAKHKIGDLSKSGKLVASEEEKALGLFLGLKEVGSKDQRDLIRAIESVSTNSAGKINIVDTANPHKLWKLFSEDISESEMEGWTKLLDEVAANSKGVDKKRDVFFEILEKRAKDSPELQDRVQILKNKNCFFQ</sequence>
<reference evidence="3" key="1">
    <citation type="journal article" date="2013" name="ISME J.">
        <title>A small predatory core genome in the divergent marine Bacteriovorax marinus SJ and the terrestrial Bdellovibrio bacteriovorus.</title>
        <authorList>
            <person name="Crossman L.C."/>
            <person name="Chen H."/>
            <person name="Cerdeno-Tarraga A.M."/>
            <person name="Brooks K."/>
            <person name="Quail M.A."/>
            <person name="Pineiro S.A."/>
            <person name="Hobley L."/>
            <person name="Sockett R.E."/>
            <person name="Bentley S.D."/>
            <person name="Parkhill J."/>
            <person name="Williams H.N."/>
            <person name="Stine O.C."/>
        </authorList>
    </citation>
    <scope>NUCLEOTIDE SEQUENCE [LARGE SCALE GENOMIC DNA]</scope>
    <source>
        <strain evidence="3">ATCC BAA-682 / DSM 15412 / SJ</strain>
    </source>
</reference>